<organism evidence="2 3">
    <name type="scientific">Methyloceanibacter methanicus</name>
    <dbReference type="NCBI Taxonomy" id="1774968"/>
    <lineage>
        <taxon>Bacteria</taxon>
        <taxon>Pseudomonadati</taxon>
        <taxon>Pseudomonadota</taxon>
        <taxon>Alphaproteobacteria</taxon>
        <taxon>Hyphomicrobiales</taxon>
        <taxon>Hyphomicrobiaceae</taxon>
        <taxon>Methyloceanibacter</taxon>
    </lineage>
</organism>
<dbReference type="STRING" id="1774968.AUC68_04085"/>
<gene>
    <name evidence="2" type="ORF">AUC68_04085</name>
</gene>
<evidence type="ECO:0000313" key="3">
    <source>
        <dbReference type="Proteomes" id="UP000094501"/>
    </source>
</evidence>
<sequence>MLAQRFPKITLLIVAVLTVPLALAAAKVEFSSDVREIFRSGTQGFRNLQMVEKQYPQSGEDVLLLVQADDLFTRDNLNHLRDLHLNLHFVDGVKYVSSMFSAHEPPDSSAPPRRSSRWSLTMRTCRSCAKGSWPTRSCPASSCPTTPRRRCS</sequence>
<feature type="compositionally biased region" description="Polar residues" evidence="1">
    <location>
        <begin position="134"/>
        <end position="145"/>
    </location>
</feature>
<evidence type="ECO:0000313" key="2">
    <source>
        <dbReference type="EMBL" id="ODR99198.1"/>
    </source>
</evidence>
<accession>A0A1E3W063</accession>
<protein>
    <submittedName>
        <fullName evidence="2">Uncharacterized protein</fullName>
    </submittedName>
</protein>
<dbReference type="AlphaFoldDB" id="A0A1E3W063"/>
<dbReference type="EMBL" id="LPWG01000011">
    <property type="protein sequence ID" value="ODR99198.1"/>
    <property type="molecule type" value="Genomic_DNA"/>
</dbReference>
<evidence type="ECO:0000256" key="1">
    <source>
        <dbReference type="SAM" id="MobiDB-lite"/>
    </source>
</evidence>
<comment type="caution">
    <text evidence="2">The sequence shown here is derived from an EMBL/GenBank/DDBJ whole genome shotgun (WGS) entry which is preliminary data.</text>
</comment>
<feature type="region of interest" description="Disordered" evidence="1">
    <location>
        <begin position="133"/>
        <end position="152"/>
    </location>
</feature>
<proteinExistence type="predicted"/>
<dbReference type="Proteomes" id="UP000094501">
    <property type="component" value="Unassembled WGS sequence"/>
</dbReference>
<name>A0A1E3W063_9HYPH</name>
<dbReference type="RefSeq" id="WP_069437139.1">
    <property type="nucleotide sequence ID" value="NZ_LPWG01000011.1"/>
</dbReference>
<reference evidence="2 3" key="1">
    <citation type="journal article" date="2016" name="Environ. Microbiol.">
        <title>New Methyloceanibacter diversity from North Sea sediments includes methanotroph containing solely the soluble methane monooxygenase.</title>
        <authorList>
            <person name="Vekeman B."/>
            <person name="Kerckhof F.M."/>
            <person name="Cremers G."/>
            <person name="de Vos P."/>
            <person name="Vandamme P."/>
            <person name="Boon N."/>
            <person name="Op den Camp H.J."/>
            <person name="Heylen K."/>
        </authorList>
    </citation>
    <scope>NUCLEOTIDE SEQUENCE [LARGE SCALE GENOMIC DNA]</scope>
    <source>
        <strain evidence="2 3">R-67174</strain>
    </source>
</reference>
<keyword evidence="3" id="KW-1185">Reference proteome</keyword>